<dbReference type="InterPro" id="IPR046673">
    <property type="entry name" value="ToxA_N"/>
</dbReference>
<dbReference type="Proteomes" id="UP000539985">
    <property type="component" value="Unassembled WGS sequence"/>
</dbReference>
<evidence type="ECO:0000313" key="2">
    <source>
        <dbReference type="EMBL" id="NWB99973.1"/>
    </source>
</evidence>
<dbReference type="Pfam" id="PF20178">
    <property type="entry name" value="ToxA_N"/>
    <property type="match status" value="1"/>
</dbReference>
<feature type="domain" description="Dermonecrotic toxin N-terminal" evidence="1">
    <location>
        <begin position="414"/>
        <end position="658"/>
    </location>
</feature>
<evidence type="ECO:0000313" key="3">
    <source>
        <dbReference type="Proteomes" id="UP000539985"/>
    </source>
</evidence>
<organism evidence="2 3">
    <name type="scientific">Pseudomonas gingeri</name>
    <dbReference type="NCBI Taxonomy" id="117681"/>
    <lineage>
        <taxon>Bacteria</taxon>
        <taxon>Pseudomonadati</taxon>
        <taxon>Pseudomonadota</taxon>
        <taxon>Gammaproteobacteria</taxon>
        <taxon>Pseudomonadales</taxon>
        <taxon>Pseudomonadaceae</taxon>
        <taxon>Pseudomonas</taxon>
    </lineage>
</organism>
<name>A0A7Y7XJD7_9PSED</name>
<protein>
    <recommendedName>
        <fullName evidence="1">Dermonecrotic toxin N-terminal domain-containing protein</fullName>
    </recommendedName>
</protein>
<dbReference type="RefSeq" id="WP_177105476.1">
    <property type="nucleotide sequence ID" value="NZ_JACAQB010000028.1"/>
</dbReference>
<comment type="caution">
    <text evidence="2">The sequence shown here is derived from an EMBL/GenBank/DDBJ whole genome shotgun (WGS) entry which is preliminary data.</text>
</comment>
<reference evidence="2 3" key="1">
    <citation type="submission" date="2020-04" db="EMBL/GenBank/DDBJ databases">
        <title>Molecular characterization of pseudomonads from Agaricus bisporus reveal novel blotch 2 pathogens in Western Europe.</title>
        <authorList>
            <person name="Taparia T."/>
            <person name="Krijger M."/>
            <person name="Haynes E."/>
            <person name="Elpinstone J.G."/>
            <person name="Noble R."/>
            <person name="Van Der Wolf J."/>
        </authorList>
    </citation>
    <scope>NUCLEOTIDE SEQUENCE [LARGE SCALE GENOMIC DNA]</scope>
    <source>
        <strain evidence="2 3">H7001</strain>
    </source>
</reference>
<dbReference type="EMBL" id="JACAQB010000028">
    <property type="protein sequence ID" value="NWB99973.1"/>
    <property type="molecule type" value="Genomic_DNA"/>
</dbReference>
<sequence length="1615" mass="180189">MSTQSPVADSQAMDPTSVAKALFADPPTLLSVATPLVQGVLDEHYADFELSAERVRLAVPYWVLAEGIDGAPAGHRYYSLGEVMLERFALRVPVWGASRSLRLETHNLLWREQPPAAAKPLAIDLDGLLKRLDQAARSRLLEDLKQQLIERWNQSPQGHGPSRWARLSAAIGRLLVPGLTPGRGGLPDLSRLPFYMGYAPDDSHGESPTPDIRAFETRVFSVDAQGRRYPELFPVIDFWRYGENLQPLPYPLYFHPAEGGLRPGKLDRAELVAMLIGSRTAGRSLEIRESLVWRWNEPAEVIGDSLAKGLLEYQLQALSATPPGDWQARAHLQRWVDDITDPGKWFAVPARTYDAGRFQVLRPERCGPAALSLTSESLPDWLLGASLADRSSYSALLRELARQQCESAGRHFLEDIGTLDEFAARRLQELIRQDQPAAAAIDPNAIKLNLDKLDYSATQTLDPQQAQVTVAVDMTLVELALANLGGMRHTGMRIRMETRGLAQPVPDWMSPDYLRGLVTRADIGQAYPDLLKARLISDATEARRREALFVALWRVRLPLQALELKIKGESGFSVEGFRYVQAMVQPPGPGRLVDGVEIVLWPLAFKAKADWRADEVQAMFVIGPRDRDLGPLILLRPLFLQQPLRQFATREALFSAIREPGDLQRSVLTWMSETARRRYDHGGFDEPHIEQFLGGDEFAPAPTRSGPATLAERIVEGDYLPAIFAAMVRAQVEQADRQSVSNAEQRWADWKEGAWRVLLGITQLPFAGLLPYVGRLVEVLGWLVVLKIGHDDLRALDSDNRLEQSSGAADLLFNLAALLLHYRADSPSGETAVPSLRPPEPLPPATALPAPIIAHTPDLPRIELSAWSMSGWPVPEALMKRVRPYRLRAFDQPASALAGLGRVAASGPARGLVHIKEAGKGKWCALLQGDLYEVAWEAEADGVRIVDEQGNAGPWVRGDEQGRWSLDMRLRGGSPPKRVQARGSQSLVEEREALIALNQKIKENEPAVSNSVKRWRLATEGETAKRVTYERRTELLGTLSALLEEDLRNYRQQLDLSKKLMVDSRLIKAVRPFQINALENGVIGLQTLLHAQQTWLLERLGQPHSALSNLPEAEQMEPALVQAEWERSAEATDKAVDWALLQKDWLDQLKQIRDGRENYQRVIATVGWGSIEVEVRAWKLAQLKNCFALGEITPESLGQEMFDEIWDQIHRLHVSYYSSLDALDEVKLLVGERIELLESVVEQSNDLQEKLEFYLATLVSRRLPKDKLDRLLAVQQALGQEVQEDLRRLLGKDDWELPPMAAAGPAVEKANRKIIRTRHRQVLSGEVQPPTSADGEETVQISDVYGQVVETYRKNTTDGLWEPVVAPEKPGKPVVIRPEVGLEKRVSNARQLLNDEALAIDRVMRQAVRSNAPRAQEDILRLQAEAMEHQASEIDKLLGVAQTPPRNPERVRNAQAVAQQLRDAAPRLRASGQYARILAIKANPPEMPRIDYLLGLGEVTIRKEGERVPLGKNDVMQEYALLDKDGKPLWYAHFHYPSLSALDSAFEAAHLKTAGQRKLGGKYQSLEQEKSFKKIQTGQGGSASLALQIYRSRIDLAAAQEHFFPKLAKLGDQAG</sequence>
<accession>A0A7Y7XJD7</accession>
<evidence type="ECO:0000259" key="1">
    <source>
        <dbReference type="Pfam" id="PF20178"/>
    </source>
</evidence>
<proteinExistence type="predicted"/>
<gene>
    <name evidence="2" type="ORF">HX882_29295</name>
</gene>